<dbReference type="FunFam" id="3.40.1030.10:FF:000002">
    <property type="entry name" value="Anthranilate phosphoribosyltransferase"/>
    <property type="match status" value="1"/>
</dbReference>
<gene>
    <name evidence="11" type="ORF">UFOPK4150_02422</name>
</gene>
<accession>A0A6J7SIF9</accession>
<evidence type="ECO:0000259" key="9">
    <source>
        <dbReference type="Pfam" id="PF00591"/>
    </source>
</evidence>
<feature type="region of interest" description="Disordered" evidence="8">
    <location>
        <begin position="1"/>
        <end position="21"/>
    </location>
</feature>
<dbReference type="Gene3D" id="3.40.1030.10">
    <property type="entry name" value="Nucleoside phosphorylase/phosphoribosyltransferase catalytic domain"/>
    <property type="match status" value="1"/>
</dbReference>
<dbReference type="HAMAP" id="MF_00211">
    <property type="entry name" value="TrpD"/>
    <property type="match status" value="1"/>
</dbReference>
<evidence type="ECO:0000259" key="10">
    <source>
        <dbReference type="Pfam" id="PF02885"/>
    </source>
</evidence>
<dbReference type="PANTHER" id="PTHR43285:SF2">
    <property type="entry name" value="ANTHRANILATE PHOSPHORIBOSYLTRANSFERASE"/>
    <property type="match status" value="1"/>
</dbReference>
<keyword evidence="6" id="KW-0822">Tryptophan biosynthesis</keyword>
<evidence type="ECO:0000256" key="4">
    <source>
        <dbReference type="ARBA" id="ARBA00022676"/>
    </source>
</evidence>
<keyword evidence="3" id="KW-0028">Amino-acid biosynthesis</keyword>
<evidence type="ECO:0000256" key="1">
    <source>
        <dbReference type="ARBA" id="ARBA00004907"/>
    </source>
</evidence>
<dbReference type="SUPFAM" id="SSF47648">
    <property type="entry name" value="Nucleoside phosphorylase/phosphoribosyltransferase N-terminal domain"/>
    <property type="match status" value="1"/>
</dbReference>
<organism evidence="11">
    <name type="scientific">freshwater metagenome</name>
    <dbReference type="NCBI Taxonomy" id="449393"/>
    <lineage>
        <taxon>unclassified sequences</taxon>
        <taxon>metagenomes</taxon>
        <taxon>ecological metagenomes</taxon>
    </lineage>
</organism>
<dbReference type="InterPro" id="IPR005940">
    <property type="entry name" value="Anthranilate_Pribosyl_Tfrase"/>
</dbReference>
<evidence type="ECO:0000256" key="7">
    <source>
        <dbReference type="ARBA" id="ARBA00023141"/>
    </source>
</evidence>
<dbReference type="EMBL" id="CAFBPU010000090">
    <property type="protein sequence ID" value="CAB5040987.1"/>
    <property type="molecule type" value="Genomic_DNA"/>
</dbReference>
<evidence type="ECO:0000256" key="2">
    <source>
        <dbReference type="ARBA" id="ARBA00011948"/>
    </source>
</evidence>
<reference evidence="11" key="1">
    <citation type="submission" date="2020-05" db="EMBL/GenBank/DDBJ databases">
        <authorList>
            <person name="Chiriac C."/>
            <person name="Salcher M."/>
            <person name="Ghai R."/>
            <person name="Kavagutti S V."/>
        </authorList>
    </citation>
    <scope>NUCLEOTIDE SEQUENCE</scope>
</reference>
<dbReference type="GO" id="GO:0005829">
    <property type="term" value="C:cytosol"/>
    <property type="evidence" value="ECO:0007669"/>
    <property type="project" value="TreeGrafter"/>
</dbReference>
<feature type="domain" description="Glycosyl transferase family 3" evidence="9">
    <location>
        <begin position="98"/>
        <end position="360"/>
    </location>
</feature>
<keyword evidence="7" id="KW-0057">Aromatic amino acid biosynthesis</keyword>
<evidence type="ECO:0000256" key="6">
    <source>
        <dbReference type="ARBA" id="ARBA00022822"/>
    </source>
</evidence>
<comment type="pathway">
    <text evidence="1">Amino-acid biosynthesis; L-tryptophan biosynthesis; L-tryptophan from chorismate: step 2/5.</text>
</comment>
<dbReference type="EC" id="2.4.2.18" evidence="2"/>
<dbReference type="GO" id="GO:0004048">
    <property type="term" value="F:anthranilate phosphoribosyltransferase activity"/>
    <property type="evidence" value="ECO:0007669"/>
    <property type="project" value="UniProtKB-EC"/>
</dbReference>
<evidence type="ECO:0000256" key="8">
    <source>
        <dbReference type="SAM" id="MobiDB-lite"/>
    </source>
</evidence>
<sequence length="377" mass="38512">MSAGPLEPSATATPHPVVTEPHSWSSLTSALIRGEDLAAADADWAMDRVLTGEATPVQLAGFLVALRSKGETAAEVAALVTNMLKHAVRVDIDESVGPTVDTCGTGGDRSHSVNISTMSAVVVAAAGAPVVKHGNRAASSESGSADVLEALGVAIDLGADDVAQCLVEAGIAFCFAPIFHPEMSNAAVARRELGIATVFNVLGPLANPARPAAQVVGCADLRMAPVMAHALLERGTRAIVVRGEDGLDEFSINAPTRVWDATGSGVEEFLIDAVDLGIVRAAPDALRGHDAAFNAGVARAVISGERSAALDPVRDSVLLNAAAALVVHDVARGVAMVGSLSERMAAALPRAREAIDSGAAGALLERWITVSSRLAGR</sequence>
<keyword evidence="5" id="KW-0808">Transferase</keyword>
<dbReference type="InterPro" id="IPR000312">
    <property type="entry name" value="Glycosyl_Trfase_fam3"/>
</dbReference>
<keyword evidence="4" id="KW-0328">Glycosyltransferase</keyword>
<dbReference type="AlphaFoldDB" id="A0A6J7SIF9"/>
<protein>
    <recommendedName>
        <fullName evidence="2">anthranilate phosphoribosyltransferase</fullName>
        <ecNumber evidence="2">2.4.2.18</ecNumber>
    </recommendedName>
</protein>
<proteinExistence type="inferred from homology"/>
<dbReference type="GO" id="GO:0000162">
    <property type="term" value="P:L-tryptophan biosynthetic process"/>
    <property type="evidence" value="ECO:0007669"/>
    <property type="project" value="UniProtKB-KW"/>
</dbReference>
<dbReference type="NCBIfam" id="TIGR01245">
    <property type="entry name" value="trpD"/>
    <property type="match status" value="1"/>
</dbReference>
<dbReference type="Pfam" id="PF02885">
    <property type="entry name" value="Glycos_trans_3N"/>
    <property type="match status" value="1"/>
</dbReference>
<dbReference type="SUPFAM" id="SSF52418">
    <property type="entry name" value="Nucleoside phosphorylase/phosphoribosyltransferase catalytic domain"/>
    <property type="match status" value="1"/>
</dbReference>
<dbReference type="InterPro" id="IPR036320">
    <property type="entry name" value="Glycosyl_Trfase_fam3_N_dom_sf"/>
</dbReference>
<dbReference type="Pfam" id="PF00591">
    <property type="entry name" value="Glycos_transf_3"/>
    <property type="match status" value="1"/>
</dbReference>
<dbReference type="PANTHER" id="PTHR43285">
    <property type="entry name" value="ANTHRANILATE PHOSPHORIBOSYLTRANSFERASE"/>
    <property type="match status" value="1"/>
</dbReference>
<dbReference type="InterPro" id="IPR035902">
    <property type="entry name" value="Nuc_phospho_transferase"/>
</dbReference>
<dbReference type="Gene3D" id="1.20.970.10">
    <property type="entry name" value="Transferase, Pyrimidine Nucleoside Phosphorylase, Chain C"/>
    <property type="match status" value="1"/>
</dbReference>
<evidence type="ECO:0000313" key="11">
    <source>
        <dbReference type="EMBL" id="CAB5040987.1"/>
    </source>
</evidence>
<evidence type="ECO:0000256" key="5">
    <source>
        <dbReference type="ARBA" id="ARBA00022679"/>
    </source>
</evidence>
<name>A0A6J7SIF9_9ZZZZ</name>
<feature type="domain" description="Glycosyl transferase family 3 N-terminal" evidence="10">
    <location>
        <begin position="27"/>
        <end position="87"/>
    </location>
</feature>
<evidence type="ECO:0000256" key="3">
    <source>
        <dbReference type="ARBA" id="ARBA00022605"/>
    </source>
</evidence>
<dbReference type="InterPro" id="IPR017459">
    <property type="entry name" value="Glycosyl_Trfase_fam3_N_dom"/>
</dbReference>